<accession>A0A1Q5TKR5</accession>
<dbReference type="EMBL" id="MKGQ01000030">
    <property type="protein sequence ID" value="OKP00804.1"/>
    <property type="molecule type" value="Genomic_DNA"/>
</dbReference>
<reference evidence="1 2" key="1">
    <citation type="submission" date="2016-09" db="EMBL/GenBank/DDBJ databases">
        <title>Xenorhabdus thuongxuanensis sp. nov. and Xenorhabdus eapokensis sp. nov., isolated from Steinernema species.</title>
        <authorList>
            <person name="Kaempfer P."/>
            <person name="Tobias N.J."/>
            <person name="Phan Ke L."/>
            <person name="Bode H.B."/>
            <person name="Glaeser S.P."/>
        </authorList>
    </citation>
    <scope>NUCLEOTIDE SEQUENCE [LARGE SCALE GENOMIC DNA]</scope>
    <source>
        <strain evidence="1 2">DL20</strain>
    </source>
</reference>
<protein>
    <submittedName>
        <fullName evidence="1">Uncharacterized protein</fullName>
    </submittedName>
</protein>
<dbReference type="RefSeq" id="WP_074024725.1">
    <property type="nucleotide sequence ID" value="NZ_CAWNAG010000137.1"/>
</dbReference>
<dbReference type="AlphaFoldDB" id="A0A1Q5TKR5"/>
<keyword evidence="2" id="KW-1185">Reference proteome</keyword>
<evidence type="ECO:0000313" key="2">
    <source>
        <dbReference type="Proteomes" id="UP000186268"/>
    </source>
</evidence>
<gene>
    <name evidence="1" type="ORF">Xedl_03118</name>
</gene>
<evidence type="ECO:0000313" key="1">
    <source>
        <dbReference type="EMBL" id="OKP00804.1"/>
    </source>
</evidence>
<dbReference type="OrthoDB" id="8005824at2"/>
<comment type="caution">
    <text evidence="1">The sequence shown here is derived from an EMBL/GenBank/DDBJ whole genome shotgun (WGS) entry which is preliminary data.</text>
</comment>
<dbReference type="Proteomes" id="UP000186268">
    <property type="component" value="Unassembled WGS sequence"/>
</dbReference>
<sequence length="260" mass="29951">MTDIFQIQMLQEAIIRLCSDMKTLAQANDAFKLANDLLLLSQGSDLNPVSEAIYESVREKRNQIANGTTVQTTTKQPPYLPVREKADKSRSEAAKGKRNVERWSRKRRLGDMAALPPYARDQFTEGERAVLYIVAADIRQHGSCRCTNKEIGDRAGVCLTTTRNALRKARQHGLLNIRQRPQWRGKNLSNIITMACKLWRKWLDRFRPKLGFNFSLKGVKKAVPLETNSKRNLEKKENFLEKTLSIKEIMPMDFYKPRLE</sequence>
<organism evidence="1 2">
    <name type="scientific">Xenorhabdus eapokensis</name>
    <dbReference type="NCBI Taxonomy" id="1873482"/>
    <lineage>
        <taxon>Bacteria</taxon>
        <taxon>Pseudomonadati</taxon>
        <taxon>Pseudomonadota</taxon>
        <taxon>Gammaproteobacteria</taxon>
        <taxon>Enterobacterales</taxon>
        <taxon>Morganellaceae</taxon>
        <taxon>Xenorhabdus</taxon>
    </lineage>
</organism>
<name>A0A1Q5TKR5_9GAMM</name>
<proteinExistence type="predicted"/>